<keyword evidence="8" id="KW-1185">Reference proteome</keyword>
<evidence type="ECO:0000256" key="5">
    <source>
        <dbReference type="SAM" id="Phobius"/>
    </source>
</evidence>
<evidence type="ECO:0000313" key="8">
    <source>
        <dbReference type="Proteomes" id="UP000719412"/>
    </source>
</evidence>
<name>A0A8J6HJL3_TENMO</name>
<dbReference type="InterPro" id="IPR001902">
    <property type="entry name" value="SLC26A/SulP_fam"/>
</dbReference>
<protein>
    <recommendedName>
        <fullName evidence="6">SLC26A/SulP transporter domain-containing protein</fullName>
    </recommendedName>
</protein>
<evidence type="ECO:0000256" key="1">
    <source>
        <dbReference type="ARBA" id="ARBA00004141"/>
    </source>
</evidence>
<feature type="transmembrane region" description="Helical" evidence="5">
    <location>
        <begin position="263"/>
        <end position="284"/>
    </location>
</feature>
<keyword evidence="4 5" id="KW-0472">Membrane</keyword>
<feature type="transmembrane region" description="Helical" evidence="5">
    <location>
        <begin position="120"/>
        <end position="142"/>
    </location>
</feature>
<dbReference type="InterPro" id="IPR011547">
    <property type="entry name" value="SLC26A/SulP_dom"/>
</dbReference>
<gene>
    <name evidence="7" type="ORF">GEV33_002821</name>
</gene>
<dbReference type="GO" id="GO:0016020">
    <property type="term" value="C:membrane"/>
    <property type="evidence" value="ECO:0007669"/>
    <property type="project" value="UniProtKB-SubCell"/>
</dbReference>
<dbReference type="PANTHER" id="PTHR11814">
    <property type="entry name" value="SULFATE TRANSPORTER"/>
    <property type="match status" value="1"/>
</dbReference>
<evidence type="ECO:0000256" key="3">
    <source>
        <dbReference type="ARBA" id="ARBA00022989"/>
    </source>
</evidence>
<reference evidence="7" key="2">
    <citation type="submission" date="2021-08" db="EMBL/GenBank/DDBJ databases">
        <authorList>
            <person name="Eriksson T."/>
        </authorList>
    </citation>
    <scope>NUCLEOTIDE SEQUENCE</scope>
    <source>
        <strain evidence="7">Stoneville</strain>
        <tissue evidence="7">Whole head</tissue>
    </source>
</reference>
<keyword evidence="2 5" id="KW-0812">Transmembrane</keyword>
<comment type="subcellular location">
    <subcellularLocation>
        <location evidence="1">Membrane</location>
        <topology evidence="1">Multi-pass membrane protein</topology>
    </subcellularLocation>
</comment>
<dbReference type="Pfam" id="PF00916">
    <property type="entry name" value="Sulfate_transp"/>
    <property type="match status" value="1"/>
</dbReference>
<feature type="transmembrane region" description="Helical" evidence="5">
    <location>
        <begin position="78"/>
        <end position="99"/>
    </location>
</feature>
<comment type="caution">
    <text evidence="7">The sequence shown here is derived from an EMBL/GenBank/DDBJ whole genome shotgun (WGS) entry which is preliminary data.</text>
</comment>
<sequence length="391" mass="42008">MSVGEDSASSTMSKPLETPKKKFSLGALLRRHISILQWLPKYTKSDVVADFIAGLTVGLTMMPQSIAYANLAGLPAQYGLYTAFIGSFTYVFFGTIKEVSIGPTSLMALLTFSYTEGLPVDYVILLAFLAGCVEFLMGLLKLGFLVDFISPCVTSGFTSAMSVTIVCSQLKNLLGLRKLQNHGVFDVLHQVFARYAEIRWPDAILGLSCIAFLFAFKQLPKIKTRSGFLRKTFWLLGISKNALIVLLTSILGFYFVKYRGASPFVLSGAVPSGLPTLMVPSFGIRSGNDTVSFLEMVHTLGSSIFVLPMAAVLANVAIAKAFASGVIVDATQEMMTLGLCNIFGSFIQAMPSCGAFTRSAVASSSGVRTPLQGIYSGDLSLMISTEANPTL</sequence>
<evidence type="ECO:0000256" key="4">
    <source>
        <dbReference type="ARBA" id="ARBA00023136"/>
    </source>
</evidence>
<dbReference type="GO" id="GO:0055085">
    <property type="term" value="P:transmembrane transport"/>
    <property type="evidence" value="ECO:0007669"/>
    <property type="project" value="InterPro"/>
</dbReference>
<evidence type="ECO:0000256" key="2">
    <source>
        <dbReference type="ARBA" id="ARBA00022692"/>
    </source>
</evidence>
<feature type="transmembrane region" description="Helical" evidence="5">
    <location>
        <begin position="47"/>
        <end position="66"/>
    </location>
</feature>
<reference evidence="7" key="1">
    <citation type="journal article" date="2020" name="J Insects Food Feed">
        <title>The yellow mealworm (Tenebrio molitor) genome: a resource for the emerging insects as food and feed industry.</title>
        <authorList>
            <person name="Eriksson T."/>
            <person name="Andere A."/>
            <person name="Kelstrup H."/>
            <person name="Emery V."/>
            <person name="Picard C."/>
        </authorList>
    </citation>
    <scope>NUCLEOTIDE SEQUENCE</scope>
    <source>
        <strain evidence="7">Stoneville</strain>
        <tissue evidence="7">Whole head</tissue>
    </source>
</reference>
<proteinExistence type="predicted"/>
<feature type="transmembrane region" description="Helical" evidence="5">
    <location>
        <begin position="148"/>
        <end position="168"/>
    </location>
</feature>
<dbReference type="AlphaFoldDB" id="A0A8J6HJL3"/>
<feature type="transmembrane region" description="Helical" evidence="5">
    <location>
        <begin position="232"/>
        <end position="256"/>
    </location>
</feature>
<evidence type="ECO:0000313" key="7">
    <source>
        <dbReference type="EMBL" id="KAH0819970.1"/>
    </source>
</evidence>
<keyword evidence="3 5" id="KW-1133">Transmembrane helix</keyword>
<accession>A0A8J6HJL3</accession>
<dbReference type="EMBL" id="JABDTM020013160">
    <property type="protein sequence ID" value="KAH0819970.1"/>
    <property type="molecule type" value="Genomic_DNA"/>
</dbReference>
<feature type="transmembrane region" description="Helical" evidence="5">
    <location>
        <begin position="304"/>
        <end position="328"/>
    </location>
</feature>
<organism evidence="7 8">
    <name type="scientific">Tenebrio molitor</name>
    <name type="common">Yellow mealworm beetle</name>
    <dbReference type="NCBI Taxonomy" id="7067"/>
    <lineage>
        <taxon>Eukaryota</taxon>
        <taxon>Metazoa</taxon>
        <taxon>Ecdysozoa</taxon>
        <taxon>Arthropoda</taxon>
        <taxon>Hexapoda</taxon>
        <taxon>Insecta</taxon>
        <taxon>Pterygota</taxon>
        <taxon>Neoptera</taxon>
        <taxon>Endopterygota</taxon>
        <taxon>Coleoptera</taxon>
        <taxon>Polyphaga</taxon>
        <taxon>Cucujiformia</taxon>
        <taxon>Tenebrionidae</taxon>
        <taxon>Tenebrio</taxon>
    </lineage>
</organism>
<evidence type="ECO:0000259" key="6">
    <source>
        <dbReference type="Pfam" id="PF00916"/>
    </source>
</evidence>
<feature type="domain" description="SLC26A/SulP transporter" evidence="6">
    <location>
        <begin position="49"/>
        <end position="379"/>
    </location>
</feature>
<dbReference type="Proteomes" id="UP000719412">
    <property type="component" value="Unassembled WGS sequence"/>
</dbReference>